<keyword evidence="4" id="KW-0964">Secreted</keyword>
<dbReference type="Proteomes" id="UP001148203">
    <property type="component" value="Unassembled WGS sequence"/>
</dbReference>
<dbReference type="NCBIfam" id="TIGR02105">
    <property type="entry name" value="III_needle"/>
    <property type="match status" value="1"/>
</dbReference>
<proteinExistence type="inferred from homology"/>
<accession>A0ABT5NZS2</accession>
<dbReference type="InterPro" id="IPR021123">
    <property type="entry name" value="T3SS_needle-like"/>
</dbReference>
<dbReference type="RefSeq" id="WP_273912843.1">
    <property type="nucleotide sequence ID" value="NZ_JAMDGX010000071.1"/>
</dbReference>
<dbReference type="EMBL" id="JAMDGY010000104">
    <property type="protein sequence ID" value="MDD0993702.1"/>
    <property type="molecule type" value="Genomic_DNA"/>
</dbReference>
<dbReference type="InterPro" id="IPR011841">
    <property type="entry name" value="T3SS_needle_YscF"/>
</dbReference>
<evidence type="ECO:0000256" key="6">
    <source>
        <dbReference type="ARBA" id="ARBA00023026"/>
    </source>
</evidence>
<evidence type="ECO:0000256" key="4">
    <source>
        <dbReference type="ARBA" id="ARBA00022525"/>
    </source>
</evidence>
<keyword evidence="9" id="KW-1185">Reference proteome</keyword>
<dbReference type="Pfam" id="PF09392">
    <property type="entry name" value="T3SS_needle_F"/>
    <property type="match status" value="1"/>
</dbReference>
<protein>
    <submittedName>
        <fullName evidence="8">Type III secretion system needle filament subunit SctF</fullName>
    </submittedName>
</protein>
<organism evidence="8 9">
    <name type="scientific">Pseudomonas fontis</name>
    <dbReference type="NCBI Taxonomy" id="2942633"/>
    <lineage>
        <taxon>Bacteria</taxon>
        <taxon>Pseudomonadati</taxon>
        <taxon>Pseudomonadota</taxon>
        <taxon>Gammaproteobacteria</taxon>
        <taxon>Pseudomonadales</taxon>
        <taxon>Pseudomonadaceae</taxon>
        <taxon>Pseudomonas</taxon>
    </lineage>
</organism>
<comment type="subcellular location">
    <subcellularLocation>
        <location evidence="1">Cell surface</location>
    </subcellularLocation>
    <subcellularLocation>
        <location evidence="2">Secreted</location>
    </subcellularLocation>
</comment>
<comment type="caution">
    <text evidence="8">The sequence shown here is derived from an EMBL/GenBank/DDBJ whole genome shotgun (WGS) entry which is preliminary data.</text>
</comment>
<gene>
    <name evidence="8" type="primary">sctF</name>
    <name evidence="8" type="ORF">M5G11_24535</name>
</gene>
<evidence type="ECO:0000256" key="5">
    <source>
        <dbReference type="ARBA" id="ARBA00022927"/>
    </source>
</evidence>
<keyword evidence="5" id="KW-0653">Protein transport</keyword>
<name>A0ABT5NZS2_9PSED</name>
<evidence type="ECO:0000313" key="9">
    <source>
        <dbReference type="Proteomes" id="UP001148203"/>
    </source>
</evidence>
<evidence type="ECO:0000256" key="7">
    <source>
        <dbReference type="ARBA" id="ARBA00035658"/>
    </source>
</evidence>
<dbReference type="SUPFAM" id="SSF140129">
    <property type="entry name" value="MxiH-like"/>
    <property type="match status" value="1"/>
</dbReference>
<evidence type="ECO:0000256" key="3">
    <source>
        <dbReference type="ARBA" id="ARBA00022448"/>
    </source>
</evidence>
<keyword evidence="6" id="KW-0843">Virulence</keyword>
<dbReference type="Gene3D" id="1.20.58.90">
    <property type="match status" value="1"/>
</dbReference>
<comment type="similarity">
    <text evidence="7">Belongs to the SctF family.</text>
</comment>
<evidence type="ECO:0000256" key="1">
    <source>
        <dbReference type="ARBA" id="ARBA00004241"/>
    </source>
</evidence>
<keyword evidence="3" id="KW-0813">Transport</keyword>
<reference evidence="8 9" key="1">
    <citation type="submission" date="2022-05" db="EMBL/GenBank/DDBJ databases">
        <title>Novel Pseudomonas spp. Isolated from a Rainbow Trout Aquaculture Facility.</title>
        <authorList>
            <person name="Testerman T."/>
            <person name="Graf J."/>
        </authorList>
    </citation>
    <scope>NUCLEOTIDE SEQUENCE [LARGE SCALE GENOMIC DNA]</scope>
    <source>
        <strain evidence="8 9">ID681</strain>
    </source>
</reference>
<evidence type="ECO:0000256" key="2">
    <source>
        <dbReference type="ARBA" id="ARBA00004613"/>
    </source>
</evidence>
<evidence type="ECO:0000313" key="8">
    <source>
        <dbReference type="EMBL" id="MDD0993702.1"/>
    </source>
</evidence>
<sequence length="85" mass="9406">MADPINFFDGNSKTLDDVAKQLVEQSRTANADVQKAIEALKGGADDPALLAEMQHKINKWSVIYTINSTVTRAMKDLMQSILQKI</sequence>
<dbReference type="InterPro" id="IPR037203">
    <property type="entry name" value="T3SS_needle-like_sf"/>
</dbReference>